<evidence type="ECO:0000256" key="1">
    <source>
        <dbReference type="SAM" id="Phobius"/>
    </source>
</evidence>
<name>A0A1C3ISX6_9VIBR</name>
<dbReference type="AlphaFoldDB" id="A0A1C3ISX6"/>
<dbReference type="Proteomes" id="UP000092876">
    <property type="component" value="Unassembled WGS sequence"/>
</dbReference>
<gene>
    <name evidence="3" type="primary">yihG</name>
    <name evidence="3" type="ORF">VAT7223_02253</name>
</gene>
<dbReference type="SUPFAM" id="SSF69593">
    <property type="entry name" value="Glycerol-3-phosphate (1)-acyltransferase"/>
    <property type="match status" value="1"/>
</dbReference>
<dbReference type="GO" id="GO:0016746">
    <property type="term" value="F:acyltransferase activity"/>
    <property type="evidence" value="ECO:0007669"/>
    <property type="project" value="UniProtKB-KW"/>
</dbReference>
<dbReference type="Pfam" id="PF01553">
    <property type="entry name" value="Acyltransferase"/>
    <property type="match status" value="1"/>
</dbReference>
<evidence type="ECO:0000313" key="4">
    <source>
        <dbReference type="Proteomes" id="UP000092876"/>
    </source>
</evidence>
<dbReference type="GeneID" id="94234938"/>
<keyword evidence="3" id="KW-0012">Acyltransferase</keyword>
<feature type="transmembrane region" description="Helical" evidence="1">
    <location>
        <begin position="12"/>
        <end position="35"/>
    </location>
</feature>
<feature type="domain" description="Phospholipid/glycerol acyltransferase" evidence="2">
    <location>
        <begin position="85"/>
        <end position="223"/>
    </location>
</feature>
<dbReference type="GO" id="GO:0005886">
    <property type="term" value="C:plasma membrane"/>
    <property type="evidence" value="ECO:0007669"/>
    <property type="project" value="TreeGrafter"/>
</dbReference>
<evidence type="ECO:0000259" key="2">
    <source>
        <dbReference type="SMART" id="SM00563"/>
    </source>
</evidence>
<dbReference type="SMART" id="SM00563">
    <property type="entry name" value="PlsC"/>
    <property type="match status" value="1"/>
</dbReference>
<dbReference type="PANTHER" id="PTHR10983:SF15">
    <property type="entry name" value="ACYLTRANSFERASE YIHG-RELATED"/>
    <property type="match status" value="1"/>
</dbReference>
<dbReference type="InterPro" id="IPR002123">
    <property type="entry name" value="Plipid/glycerol_acylTrfase"/>
</dbReference>
<accession>A0A1C3ISX6</accession>
<keyword evidence="1" id="KW-0472">Membrane</keyword>
<keyword evidence="3" id="KW-0808">Transferase</keyword>
<proteinExistence type="predicted"/>
<organism evidence="3 4">
    <name type="scientific">Vibrio atlanticus</name>
    <dbReference type="NCBI Taxonomy" id="693153"/>
    <lineage>
        <taxon>Bacteria</taxon>
        <taxon>Pseudomonadati</taxon>
        <taxon>Pseudomonadota</taxon>
        <taxon>Gammaproteobacteria</taxon>
        <taxon>Vibrionales</taxon>
        <taxon>Vibrionaceae</taxon>
        <taxon>Vibrio</taxon>
    </lineage>
</organism>
<keyword evidence="1" id="KW-1133">Transmembrane helix</keyword>
<dbReference type="NCBIfam" id="NF010621">
    <property type="entry name" value="PRK14014.1"/>
    <property type="match status" value="1"/>
</dbReference>
<dbReference type="PANTHER" id="PTHR10983">
    <property type="entry name" value="1-ACYLGLYCEROL-3-PHOSPHATE ACYLTRANSFERASE-RELATED"/>
    <property type="match status" value="1"/>
</dbReference>
<reference evidence="4" key="1">
    <citation type="submission" date="2016-06" db="EMBL/GenBank/DDBJ databases">
        <authorList>
            <person name="Rodrigo-Torres Lidia"/>
            <person name="Arahal R.David."/>
        </authorList>
    </citation>
    <scope>NUCLEOTIDE SEQUENCE [LARGE SCALE GENOMIC DNA]</scope>
    <source>
        <strain evidence="4">CECT 7223</strain>
    </source>
</reference>
<keyword evidence="1" id="KW-0812">Transmembrane</keyword>
<dbReference type="RefSeq" id="WP_065679229.1">
    <property type="nucleotide sequence ID" value="NZ_AP025461.1"/>
</dbReference>
<dbReference type="EMBL" id="FLQP01000028">
    <property type="protein sequence ID" value="SBS64544.1"/>
    <property type="molecule type" value="Genomic_DNA"/>
</dbReference>
<dbReference type="EC" id="2.3.-.-" evidence="3"/>
<evidence type="ECO:0000313" key="3">
    <source>
        <dbReference type="EMBL" id="SBS64544.1"/>
    </source>
</evidence>
<dbReference type="CDD" id="cd07990">
    <property type="entry name" value="LPLAT_LCLAT1-like"/>
    <property type="match status" value="1"/>
</dbReference>
<sequence length="317" mass="36700">MLDNLRMALNVLFVTINTAMTAFTVSFFGLIKLILPISIVQKSCTRLANFTFWCWASLNLWMLNVNNDIEWQVEGGEDISTKQWYLMMSNHLSWADIVILSSILKDKMPMTKFFLKHELLYVPFVGLACWGLDMPFMRRHSREFLIRNPERRNDDFEAINKACTKFKWAPTTLVNFVEGTRANHEKLATAKTPYRHLLKPKTGGVAFALSAMGPILDGIVDVTLAYPENQASPFEDMLKGKMTKVVVRIKLHPMDENVNGNYFEDKAFKRRFHSWLNSTWKEKDDYLDTVYALDTVDTPCEVEMIDEPDVAYKKQEQ</sequence>
<protein>
    <submittedName>
        <fullName evidence="3">Putative acyltransferase YihG</fullName>
        <ecNumber evidence="3">2.3.-.-</ecNumber>
    </submittedName>
</protein>